<dbReference type="Proteomes" id="UP000187172">
    <property type="component" value="Unassembled WGS sequence"/>
</dbReference>
<evidence type="ECO:0000256" key="2">
    <source>
        <dbReference type="PROSITE-ProRule" id="PRU00335"/>
    </source>
</evidence>
<dbReference type="Pfam" id="PF00440">
    <property type="entry name" value="TetR_N"/>
    <property type="match status" value="1"/>
</dbReference>
<accession>A0A1R1DTX1</accession>
<dbReference type="STRING" id="297318.BK138_35445"/>
<gene>
    <name evidence="4" type="ORF">BK138_35445</name>
</gene>
<dbReference type="PROSITE" id="PS50977">
    <property type="entry name" value="HTH_TETR_2"/>
    <property type="match status" value="1"/>
</dbReference>
<dbReference type="PANTHER" id="PTHR43479:SF11">
    <property type="entry name" value="ACREF_ENVCD OPERON REPRESSOR-RELATED"/>
    <property type="match status" value="1"/>
</dbReference>
<protein>
    <submittedName>
        <fullName evidence="4">TetR family transcriptional regulator</fullName>
    </submittedName>
</protein>
<dbReference type="InterPro" id="IPR049149">
    <property type="entry name" value="TetR/AcrR_C"/>
</dbReference>
<dbReference type="AlphaFoldDB" id="A0A1R1DTX1"/>
<evidence type="ECO:0000313" key="5">
    <source>
        <dbReference type="Proteomes" id="UP000187172"/>
    </source>
</evidence>
<dbReference type="EMBL" id="MRTP01000031">
    <property type="protein sequence ID" value="OMF42968.1"/>
    <property type="molecule type" value="Genomic_DNA"/>
</dbReference>
<comment type="caution">
    <text evidence="4">The sequence shown here is derived from an EMBL/GenBank/DDBJ whole genome shotgun (WGS) entry which is preliminary data.</text>
</comment>
<dbReference type="GO" id="GO:0003677">
    <property type="term" value="F:DNA binding"/>
    <property type="evidence" value="ECO:0007669"/>
    <property type="project" value="UniProtKB-UniRule"/>
</dbReference>
<name>A0A1R1DTX1_9BACL</name>
<evidence type="ECO:0000313" key="4">
    <source>
        <dbReference type="EMBL" id="OMF42968.1"/>
    </source>
</evidence>
<dbReference type="InterPro" id="IPR050624">
    <property type="entry name" value="HTH-type_Tx_Regulator"/>
</dbReference>
<evidence type="ECO:0000256" key="1">
    <source>
        <dbReference type="ARBA" id="ARBA00023125"/>
    </source>
</evidence>
<feature type="DNA-binding region" description="H-T-H motif" evidence="2">
    <location>
        <begin position="32"/>
        <end position="51"/>
    </location>
</feature>
<sequence>MARNKYPEETINQILTVALNLFIQKGYEQTSVQDIINELGGLTKGAIYHHFKSKEEILQAVTDHLFQGVDDMLSSVRDDKELNGREKLRKISLVSLDNPAQDELASVAPNLLRNPKMLAALIENIIEKAVPIYIQPIIEQGMRDGSIRTDYPRELSEVLMVLTNIWLNPAIIPASPEVVLRKVKFFDEILKGLGLDLFDEQMIQRYEELLRMSAREVSKEN</sequence>
<dbReference type="Gene3D" id="1.10.357.10">
    <property type="entry name" value="Tetracycline Repressor, domain 2"/>
    <property type="match status" value="1"/>
</dbReference>
<dbReference type="SUPFAM" id="SSF46689">
    <property type="entry name" value="Homeodomain-like"/>
    <property type="match status" value="1"/>
</dbReference>
<reference evidence="4 5" key="1">
    <citation type="submission" date="2016-11" db="EMBL/GenBank/DDBJ databases">
        <title>Paenibacillus species isolates.</title>
        <authorList>
            <person name="Beno S.M."/>
        </authorList>
    </citation>
    <scope>NUCLEOTIDE SEQUENCE [LARGE SCALE GENOMIC DNA]</scope>
    <source>
        <strain evidence="4 5">FSL R5-0378</strain>
    </source>
</reference>
<evidence type="ECO:0000259" key="3">
    <source>
        <dbReference type="PROSITE" id="PS50977"/>
    </source>
</evidence>
<dbReference type="PANTHER" id="PTHR43479">
    <property type="entry name" value="ACREF/ENVCD OPERON REPRESSOR-RELATED"/>
    <property type="match status" value="1"/>
</dbReference>
<organism evidence="4 5">
    <name type="scientific">Paenibacillus rhizosphaerae</name>
    <dbReference type="NCBI Taxonomy" id="297318"/>
    <lineage>
        <taxon>Bacteria</taxon>
        <taxon>Bacillati</taxon>
        <taxon>Bacillota</taxon>
        <taxon>Bacilli</taxon>
        <taxon>Bacillales</taxon>
        <taxon>Paenibacillaceae</taxon>
        <taxon>Paenibacillus</taxon>
    </lineage>
</organism>
<dbReference type="RefSeq" id="WP_076177105.1">
    <property type="nucleotide sequence ID" value="NZ_MRTP01000031.1"/>
</dbReference>
<keyword evidence="5" id="KW-1185">Reference proteome</keyword>
<dbReference type="InterPro" id="IPR009057">
    <property type="entry name" value="Homeodomain-like_sf"/>
</dbReference>
<proteinExistence type="predicted"/>
<dbReference type="Pfam" id="PF21303">
    <property type="entry name" value="TetR_C_39"/>
    <property type="match status" value="1"/>
</dbReference>
<keyword evidence="1 2" id="KW-0238">DNA-binding</keyword>
<dbReference type="InterPro" id="IPR001647">
    <property type="entry name" value="HTH_TetR"/>
</dbReference>
<feature type="domain" description="HTH tetR-type" evidence="3">
    <location>
        <begin position="8"/>
        <end position="69"/>
    </location>
</feature>